<comment type="caution">
    <text evidence="2">The sequence shown here is derived from an EMBL/GenBank/DDBJ whole genome shotgun (WGS) entry which is preliminary data.</text>
</comment>
<reference evidence="2" key="1">
    <citation type="submission" date="2023-05" db="EMBL/GenBank/DDBJ databases">
        <title>Metabolic capabilities are highly conserved among human nasal-associated Corynebacterium species in pangenomic analyses.</title>
        <authorList>
            <person name="Tran T.H."/>
            <person name="Roberts A.Q."/>
            <person name="Escapa I.F."/>
            <person name="Gao W."/>
            <person name="Conlan S."/>
            <person name="Kong H."/>
            <person name="Segre J.A."/>
            <person name="Kelly M.S."/>
            <person name="Lemon K.P."/>
        </authorList>
    </citation>
    <scope>NUCLEOTIDE SEQUENCE</scope>
    <source>
        <strain evidence="2">KPL2618</strain>
    </source>
</reference>
<dbReference type="EMBL" id="JASNVU010000004">
    <property type="protein sequence ID" value="MDK4334664.1"/>
    <property type="molecule type" value="Genomic_DNA"/>
</dbReference>
<proteinExistence type="predicted"/>
<sequence length="73" mass="7273">MLDTLVHLSSAVDFDTVVKITKGIVGLISQSDSNSEGLSSVVEGLSSQGSVESTTETTAAAEEAATTATAANA</sequence>
<evidence type="ECO:0000313" key="3">
    <source>
        <dbReference type="Proteomes" id="UP001230317"/>
    </source>
</evidence>
<accession>A0AAP4BY46</accession>
<dbReference type="RefSeq" id="WP_039885835.1">
    <property type="nucleotide sequence ID" value="NZ_JAHWQY010000009.1"/>
</dbReference>
<name>A0AAP4BY46_9CORY</name>
<gene>
    <name evidence="2" type="ORF">QPX58_04445</name>
</gene>
<feature type="region of interest" description="Disordered" evidence="1">
    <location>
        <begin position="30"/>
        <end position="73"/>
    </location>
</feature>
<evidence type="ECO:0000313" key="2">
    <source>
        <dbReference type="EMBL" id="MDK4334664.1"/>
    </source>
</evidence>
<dbReference type="AlphaFoldDB" id="A0AAP4BY46"/>
<evidence type="ECO:0000256" key="1">
    <source>
        <dbReference type="SAM" id="MobiDB-lite"/>
    </source>
</evidence>
<dbReference type="Proteomes" id="UP001230317">
    <property type="component" value="Unassembled WGS sequence"/>
</dbReference>
<feature type="compositionally biased region" description="Low complexity" evidence="1">
    <location>
        <begin position="54"/>
        <end position="73"/>
    </location>
</feature>
<organism evidence="2 3">
    <name type="scientific">Corynebacterium accolens</name>
    <dbReference type="NCBI Taxonomy" id="38284"/>
    <lineage>
        <taxon>Bacteria</taxon>
        <taxon>Bacillati</taxon>
        <taxon>Actinomycetota</taxon>
        <taxon>Actinomycetes</taxon>
        <taxon>Mycobacteriales</taxon>
        <taxon>Corynebacteriaceae</taxon>
        <taxon>Corynebacterium</taxon>
    </lineage>
</organism>
<protein>
    <submittedName>
        <fullName evidence="2">Uncharacterized protein</fullName>
    </submittedName>
</protein>